<feature type="domain" description="HTH luxR-type" evidence="4">
    <location>
        <begin position="162"/>
        <end position="227"/>
    </location>
</feature>
<dbReference type="Gene3D" id="1.10.10.10">
    <property type="entry name" value="Winged helix-like DNA-binding domain superfamily/Winged helix DNA-binding domain"/>
    <property type="match status" value="1"/>
</dbReference>
<dbReference type="Proteomes" id="UP000017700">
    <property type="component" value="Chromosome"/>
</dbReference>
<dbReference type="InterPro" id="IPR036693">
    <property type="entry name" value="TF_LuxR_autoind-bd_dom_sf"/>
</dbReference>
<dbReference type="CDD" id="cd06170">
    <property type="entry name" value="LuxR_C_like"/>
    <property type="match status" value="1"/>
</dbReference>
<reference evidence="5 8" key="3">
    <citation type="submission" date="2017-11" db="EMBL/GenBank/DDBJ databases">
        <title>Complete genome sequence of Serratia sp. ATCC 39006 LacA.</title>
        <authorList>
            <person name="Hampton H.G."/>
            <person name="Jackson S.A."/>
            <person name="Jauregui R."/>
            <person name="Poulter G.T.M."/>
            <person name="Salmond G.P.C."/>
            <person name="Fineran P.C."/>
        </authorList>
    </citation>
    <scope>NUCLEOTIDE SEQUENCE [LARGE SCALE GENOMIC DNA]</scope>
    <source>
        <strain evidence="5 8">ATCC 39006</strain>
    </source>
</reference>
<dbReference type="SUPFAM" id="SSF75516">
    <property type="entry name" value="Pheromone-binding domain of LuxR-like quorum-sensing transcription factors"/>
    <property type="match status" value="1"/>
</dbReference>
<dbReference type="InterPro" id="IPR000792">
    <property type="entry name" value="Tscrpt_reg_LuxR_C"/>
</dbReference>
<dbReference type="SMR" id="A0A2I5TIM7"/>
<dbReference type="KEGG" id="serq:CWC46_09910"/>
<dbReference type="SMART" id="SM00421">
    <property type="entry name" value="HTH_LUXR"/>
    <property type="match status" value="1"/>
</dbReference>
<keyword evidence="7" id="KW-1185">Reference proteome</keyword>
<dbReference type="PANTHER" id="PTHR44688:SF16">
    <property type="entry name" value="DNA-BINDING TRANSCRIPTIONAL ACTIVATOR DEVR_DOSR"/>
    <property type="match status" value="1"/>
</dbReference>
<gene>
    <name evidence="5" type="ORF">CWC46_09910</name>
    <name evidence="6" type="ORF">Ser39006_009915</name>
</gene>
<dbReference type="GO" id="GO:0003677">
    <property type="term" value="F:DNA binding"/>
    <property type="evidence" value="ECO:0007669"/>
    <property type="project" value="UniProtKB-KW"/>
</dbReference>
<dbReference type="STRING" id="104623.Ser39006_03483"/>
<dbReference type="AlphaFoldDB" id="A0A2I5TIM7"/>
<keyword evidence="2" id="KW-0238">DNA-binding</keyword>
<dbReference type="PRINTS" id="PR00038">
    <property type="entry name" value="HTHLUXR"/>
</dbReference>
<proteinExistence type="predicted"/>
<dbReference type="EMBL" id="CP025084">
    <property type="protein sequence ID" value="AUH04410.1"/>
    <property type="molecule type" value="Genomic_DNA"/>
</dbReference>
<dbReference type="InterPro" id="IPR016032">
    <property type="entry name" value="Sig_transdc_resp-reg_C-effctor"/>
</dbReference>
<sequence length="244" mass="28212">MNKEISYFIERKLKAYGNVLFAYFMMDKSSLSNPVFISNYPQKCIDTYIDNKLFINDPVIHYSLKRVTPFSWDDNDLAVLRSENEDVAMYLREHDITVGYTFVLHDHDNNLAILTIANNDEKNDFEDFIKNRENDLQMLLVTTHEKAMKHKHFVKGKTAPLDCLQSALITPRETEVLFLVSRGNTYKEVSRTLGISEATVKFHINNSVRKLNVINSRHAISKALELNLFRAFTGSLMTRKLVAI</sequence>
<reference evidence="6" key="2">
    <citation type="submission" date="2013-09" db="EMBL/GenBank/DDBJ databases">
        <authorList>
            <person name="Wang G."/>
            <person name="Yang Y."/>
            <person name="Su Y."/>
        </authorList>
    </citation>
    <scope>NUCLEOTIDE SEQUENCE</scope>
    <source>
        <strain evidence="6">ATCC 39006</strain>
    </source>
</reference>
<dbReference type="EMBL" id="CP025085">
    <property type="protein sequence ID" value="AUH00091.1"/>
    <property type="molecule type" value="Genomic_DNA"/>
</dbReference>
<dbReference type="OrthoDB" id="9774661at2"/>
<dbReference type="InterPro" id="IPR005143">
    <property type="entry name" value="TF_LuxR_autoind-bd_dom"/>
</dbReference>
<evidence type="ECO:0000313" key="7">
    <source>
        <dbReference type="Proteomes" id="UP000017700"/>
    </source>
</evidence>
<evidence type="ECO:0000256" key="2">
    <source>
        <dbReference type="ARBA" id="ARBA00023125"/>
    </source>
</evidence>
<evidence type="ECO:0000256" key="3">
    <source>
        <dbReference type="ARBA" id="ARBA00023163"/>
    </source>
</evidence>
<dbReference type="Pfam" id="PF00196">
    <property type="entry name" value="GerE"/>
    <property type="match status" value="1"/>
</dbReference>
<protein>
    <submittedName>
        <fullName evidence="6">LuxR family transcriptional regulator</fullName>
    </submittedName>
</protein>
<dbReference type="Gene3D" id="3.30.450.80">
    <property type="entry name" value="Transcription factor LuxR-like, autoinducer-binding domain"/>
    <property type="match status" value="1"/>
</dbReference>
<evidence type="ECO:0000313" key="5">
    <source>
        <dbReference type="EMBL" id="AUH00091.1"/>
    </source>
</evidence>
<dbReference type="PANTHER" id="PTHR44688">
    <property type="entry name" value="DNA-BINDING TRANSCRIPTIONAL ACTIVATOR DEVR_DOSR"/>
    <property type="match status" value="1"/>
</dbReference>
<dbReference type="Proteomes" id="UP000233778">
    <property type="component" value="Chromosome"/>
</dbReference>
<dbReference type="Pfam" id="PF03472">
    <property type="entry name" value="Autoind_bind"/>
    <property type="match status" value="1"/>
</dbReference>
<dbReference type="InterPro" id="IPR036388">
    <property type="entry name" value="WH-like_DNA-bd_sf"/>
</dbReference>
<dbReference type="GO" id="GO:0006355">
    <property type="term" value="P:regulation of DNA-templated transcription"/>
    <property type="evidence" value="ECO:0007669"/>
    <property type="project" value="InterPro"/>
</dbReference>
<organism evidence="6 7">
    <name type="scientific">Serratia sp. (strain ATCC 39006)</name>
    <name type="common">Prodigiosinella confusarubida</name>
    <dbReference type="NCBI Taxonomy" id="104623"/>
    <lineage>
        <taxon>Bacteria</taxon>
        <taxon>Pseudomonadati</taxon>
        <taxon>Pseudomonadota</taxon>
        <taxon>Gammaproteobacteria</taxon>
        <taxon>Enterobacterales</taxon>
        <taxon>Pectobacteriaceae</taxon>
        <taxon>Prodigiosinella</taxon>
    </lineage>
</organism>
<name>A0A2I5TIM7_SERS3</name>
<evidence type="ECO:0000256" key="1">
    <source>
        <dbReference type="ARBA" id="ARBA00023015"/>
    </source>
</evidence>
<evidence type="ECO:0000313" key="8">
    <source>
        <dbReference type="Proteomes" id="UP000233778"/>
    </source>
</evidence>
<dbReference type="SUPFAM" id="SSF46894">
    <property type="entry name" value="C-terminal effector domain of the bipartite response regulators"/>
    <property type="match status" value="1"/>
</dbReference>
<dbReference type="RefSeq" id="WP_021016745.1">
    <property type="nucleotide sequence ID" value="NZ_CP025084.1"/>
</dbReference>
<accession>A0A2I5TIM7</accession>
<dbReference type="PROSITE" id="PS00622">
    <property type="entry name" value="HTH_LUXR_1"/>
    <property type="match status" value="1"/>
</dbReference>
<dbReference type="KEGG" id="sera:Ser39006_009915"/>
<reference evidence="6 7" key="1">
    <citation type="journal article" date="2013" name="Genome Announc.">
        <title>Draft genome sequence of Serratia sp. strain ATCC 39006, a model bacterium for analysis of the biosynthesis and regulation of prodigiosin, a carbapenem, and gas vesicles.</title>
        <authorList>
            <person name="Fineran P.C."/>
            <person name="Iglesias Cans M.C."/>
            <person name="Ramsay J.P."/>
            <person name="Wilf N.M."/>
            <person name="Cossyleon D."/>
            <person name="McNeil M.B."/>
            <person name="Williamson N.R."/>
            <person name="Monson R.E."/>
            <person name="Becher S.A."/>
            <person name="Stanton J.A."/>
            <person name="Brugger K."/>
            <person name="Brown S.D."/>
            <person name="Salmond G.P."/>
        </authorList>
    </citation>
    <scope>NUCLEOTIDE SEQUENCE [LARGE SCALE GENOMIC DNA]</scope>
    <source>
        <strain evidence="6">ATCC 39006</strain>
        <strain evidence="7">ATCC 39006 / SC 11482</strain>
    </source>
</reference>
<keyword evidence="1" id="KW-0805">Transcription regulation</keyword>
<reference evidence="6" key="4">
    <citation type="submission" date="2017-11" db="EMBL/GenBank/DDBJ databases">
        <title>Complete genome sequence of Serratia sp. ATCC 39006.</title>
        <authorList>
            <person name="Hampton H.G."/>
            <person name="Jackson S.A."/>
            <person name="Jauregui R."/>
            <person name="Poulter G.T.M."/>
            <person name="Salmond G.P.C."/>
            <person name="Fineran P.C."/>
        </authorList>
    </citation>
    <scope>NUCLEOTIDE SEQUENCE</scope>
    <source>
        <strain evidence="6">ATCC 39006</strain>
    </source>
</reference>
<evidence type="ECO:0000259" key="4">
    <source>
        <dbReference type="PROSITE" id="PS50043"/>
    </source>
</evidence>
<keyword evidence="3" id="KW-0804">Transcription</keyword>
<dbReference type="PROSITE" id="PS50043">
    <property type="entry name" value="HTH_LUXR_2"/>
    <property type="match status" value="1"/>
</dbReference>
<evidence type="ECO:0000313" key="6">
    <source>
        <dbReference type="EMBL" id="AUH04410.1"/>
    </source>
</evidence>